<accession>A0A0A9EU60</accession>
<reference evidence="2" key="2">
    <citation type="journal article" date="2015" name="Data Brief">
        <title>Shoot transcriptome of the giant reed, Arundo donax.</title>
        <authorList>
            <person name="Barrero R.A."/>
            <person name="Guerrero F.D."/>
            <person name="Moolhuijzen P."/>
            <person name="Goolsby J.A."/>
            <person name="Tidwell J."/>
            <person name="Bellgard S.E."/>
            <person name="Bellgard M.I."/>
        </authorList>
    </citation>
    <scope>NUCLEOTIDE SEQUENCE</scope>
    <source>
        <tissue evidence="2">Shoot tissue taken approximately 20 cm above the soil surface</tissue>
    </source>
</reference>
<dbReference type="AlphaFoldDB" id="A0A0A9EU60"/>
<dbReference type="EMBL" id="GBRH01198343">
    <property type="protein sequence ID" value="JAD99552.1"/>
    <property type="molecule type" value="Transcribed_RNA"/>
</dbReference>
<protein>
    <submittedName>
        <fullName evidence="2">Uncharacterized protein</fullName>
    </submittedName>
</protein>
<name>A0A0A9EU60_ARUDO</name>
<reference evidence="2" key="1">
    <citation type="submission" date="2014-09" db="EMBL/GenBank/DDBJ databases">
        <authorList>
            <person name="Magalhaes I.L.F."/>
            <person name="Oliveira U."/>
            <person name="Santos F.R."/>
            <person name="Vidigal T.H.D.A."/>
            <person name="Brescovit A.D."/>
            <person name="Santos A.J."/>
        </authorList>
    </citation>
    <scope>NUCLEOTIDE SEQUENCE</scope>
    <source>
        <tissue evidence="2">Shoot tissue taken approximately 20 cm above the soil surface</tissue>
    </source>
</reference>
<keyword evidence="1" id="KW-0472">Membrane</keyword>
<evidence type="ECO:0000313" key="2">
    <source>
        <dbReference type="EMBL" id="JAD99552.1"/>
    </source>
</evidence>
<keyword evidence="1" id="KW-0812">Transmembrane</keyword>
<keyword evidence="1" id="KW-1133">Transmembrane helix</keyword>
<feature type="transmembrane region" description="Helical" evidence="1">
    <location>
        <begin position="44"/>
        <end position="71"/>
    </location>
</feature>
<feature type="transmembrane region" description="Helical" evidence="1">
    <location>
        <begin position="12"/>
        <end position="32"/>
    </location>
</feature>
<proteinExistence type="predicted"/>
<sequence>MLLIKTKGPLSVVLLFLYSSTWFLLSFNFLSFSQDHFIYQCGALLEYLSFYCLFITAFAIFACLHFVWYMAFAC</sequence>
<organism evidence="2">
    <name type="scientific">Arundo donax</name>
    <name type="common">Giant reed</name>
    <name type="synonym">Donax arundinaceus</name>
    <dbReference type="NCBI Taxonomy" id="35708"/>
    <lineage>
        <taxon>Eukaryota</taxon>
        <taxon>Viridiplantae</taxon>
        <taxon>Streptophyta</taxon>
        <taxon>Embryophyta</taxon>
        <taxon>Tracheophyta</taxon>
        <taxon>Spermatophyta</taxon>
        <taxon>Magnoliopsida</taxon>
        <taxon>Liliopsida</taxon>
        <taxon>Poales</taxon>
        <taxon>Poaceae</taxon>
        <taxon>PACMAD clade</taxon>
        <taxon>Arundinoideae</taxon>
        <taxon>Arundineae</taxon>
        <taxon>Arundo</taxon>
    </lineage>
</organism>
<evidence type="ECO:0000256" key="1">
    <source>
        <dbReference type="SAM" id="Phobius"/>
    </source>
</evidence>